<dbReference type="InterPro" id="IPR036249">
    <property type="entry name" value="Thioredoxin-like_sf"/>
</dbReference>
<dbReference type="GO" id="GO:0016491">
    <property type="term" value="F:oxidoreductase activity"/>
    <property type="evidence" value="ECO:0007669"/>
    <property type="project" value="InterPro"/>
</dbReference>
<evidence type="ECO:0000313" key="4">
    <source>
        <dbReference type="Proteomes" id="UP000430634"/>
    </source>
</evidence>
<dbReference type="Pfam" id="PF00578">
    <property type="entry name" value="AhpC-TSA"/>
    <property type="match status" value="1"/>
</dbReference>
<proteinExistence type="predicted"/>
<dbReference type="InterPro" id="IPR050553">
    <property type="entry name" value="Thioredoxin_ResA/DsbE_sf"/>
</dbReference>
<dbReference type="EMBL" id="WNKZ01000007">
    <property type="protein sequence ID" value="MTV52020.1"/>
    <property type="molecule type" value="Genomic_DNA"/>
</dbReference>
<dbReference type="Proteomes" id="UP000622638">
    <property type="component" value="Unassembled WGS sequence"/>
</dbReference>
<evidence type="ECO:0000313" key="5">
    <source>
        <dbReference type="Proteomes" id="UP000622638"/>
    </source>
</evidence>
<dbReference type="RefSeq" id="WP_155469360.1">
    <property type="nucleotide sequence ID" value="NZ_BMKG01000007.1"/>
</dbReference>
<protein>
    <submittedName>
        <fullName evidence="3">Redoxin domain-containing protein</fullName>
    </submittedName>
</protein>
<name>A0A6I3SSC3_9BURK</name>
<reference evidence="3 4" key="3">
    <citation type="submission" date="2019-11" db="EMBL/GenBank/DDBJ databases">
        <title>Type strains purchased from KCTC, JCM and DSMZ.</title>
        <authorList>
            <person name="Lu H."/>
        </authorList>
    </citation>
    <scope>NUCLEOTIDE SEQUENCE [LARGE SCALE GENOMIC DNA]</scope>
    <source>
        <strain evidence="3 4">KCTC 52429</strain>
    </source>
</reference>
<accession>A0A6I3SSC3</accession>
<dbReference type="InterPro" id="IPR000866">
    <property type="entry name" value="AhpC/TSA"/>
</dbReference>
<dbReference type="InterPro" id="IPR013766">
    <property type="entry name" value="Thioredoxin_domain"/>
</dbReference>
<dbReference type="GO" id="GO:0016209">
    <property type="term" value="F:antioxidant activity"/>
    <property type="evidence" value="ECO:0007669"/>
    <property type="project" value="InterPro"/>
</dbReference>
<feature type="domain" description="Thioredoxin" evidence="1">
    <location>
        <begin position="3"/>
        <end position="156"/>
    </location>
</feature>
<reference evidence="2" key="4">
    <citation type="submission" date="2024-05" db="EMBL/GenBank/DDBJ databases">
        <authorList>
            <person name="Sun Q."/>
            <person name="Zhou Y."/>
        </authorList>
    </citation>
    <scope>NUCLEOTIDE SEQUENCE</scope>
    <source>
        <strain evidence="2">CGMCC 1.15931</strain>
    </source>
</reference>
<sequence>MIAPTSQSAPEFEVTAWLNAPGPVTLASLRGRFVAVYAFQMLCPGCVAHALPQAKALAQHFGPGELAVLGLHTVFEHHAAMNEQALAAFLHEYRIGFPVGVDRPGDPGPVPSTMARYGLRGTPTLLLFDRAGVLRHSLFGHLPDLQVGALIGRLLAEAPAADMCDDGGCRLPQRSAA</sequence>
<reference evidence="5" key="2">
    <citation type="journal article" date="2019" name="Int. J. Syst. Evol. Microbiol.">
        <title>The Global Catalogue of Microorganisms (GCM) 10K type strain sequencing project: providing services to taxonomists for standard genome sequencing and annotation.</title>
        <authorList>
            <consortium name="The Broad Institute Genomics Platform"/>
            <consortium name="The Broad Institute Genome Sequencing Center for Infectious Disease"/>
            <person name="Wu L."/>
            <person name="Ma J."/>
        </authorList>
    </citation>
    <scope>NUCLEOTIDE SEQUENCE [LARGE SCALE GENOMIC DNA]</scope>
    <source>
        <strain evidence="5">CGMCC 1.15931</strain>
    </source>
</reference>
<evidence type="ECO:0000313" key="3">
    <source>
        <dbReference type="EMBL" id="MTV52020.1"/>
    </source>
</evidence>
<evidence type="ECO:0000313" key="2">
    <source>
        <dbReference type="EMBL" id="GGB98023.1"/>
    </source>
</evidence>
<dbReference type="EMBL" id="BMKG01000007">
    <property type="protein sequence ID" value="GGB98023.1"/>
    <property type="molecule type" value="Genomic_DNA"/>
</dbReference>
<keyword evidence="5" id="KW-1185">Reference proteome</keyword>
<comment type="caution">
    <text evidence="3">The sequence shown here is derived from an EMBL/GenBank/DDBJ whole genome shotgun (WGS) entry which is preliminary data.</text>
</comment>
<dbReference type="OrthoDB" id="9811352at2"/>
<reference evidence="2" key="1">
    <citation type="journal article" date="2014" name="Int. J. Syst. Evol. Microbiol.">
        <title>Complete genome of a new Firmicutes species belonging to the dominant human colonic microbiota ('Ruminococcus bicirculans') reveals two chromosomes and a selective capacity to utilize plant glucans.</title>
        <authorList>
            <consortium name="NISC Comparative Sequencing Program"/>
            <person name="Wegmann U."/>
            <person name="Louis P."/>
            <person name="Goesmann A."/>
            <person name="Henrissat B."/>
            <person name="Duncan S.H."/>
            <person name="Flint H.J."/>
        </authorList>
    </citation>
    <scope>NUCLEOTIDE SEQUENCE</scope>
    <source>
        <strain evidence="2">CGMCC 1.15931</strain>
    </source>
</reference>
<organism evidence="3 4">
    <name type="scientific">Pseudoduganella buxea</name>
    <dbReference type="NCBI Taxonomy" id="1949069"/>
    <lineage>
        <taxon>Bacteria</taxon>
        <taxon>Pseudomonadati</taxon>
        <taxon>Pseudomonadota</taxon>
        <taxon>Betaproteobacteria</taxon>
        <taxon>Burkholderiales</taxon>
        <taxon>Oxalobacteraceae</taxon>
        <taxon>Telluria group</taxon>
        <taxon>Pseudoduganella</taxon>
    </lineage>
</organism>
<gene>
    <name evidence="2" type="ORF">GCM10011572_19930</name>
    <name evidence="3" type="ORF">GM672_04645</name>
</gene>
<dbReference type="PROSITE" id="PS51352">
    <property type="entry name" value="THIOREDOXIN_2"/>
    <property type="match status" value="1"/>
</dbReference>
<dbReference type="SUPFAM" id="SSF52833">
    <property type="entry name" value="Thioredoxin-like"/>
    <property type="match status" value="1"/>
</dbReference>
<dbReference type="PANTHER" id="PTHR42852:SF13">
    <property type="entry name" value="PROTEIN DIPZ"/>
    <property type="match status" value="1"/>
</dbReference>
<dbReference type="Gene3D" id="3.40.30.10">
    <property type="entry name" value="Glutaredoxin"/>
    <property type="match status" value="1"/>
</dbReference>
<evidence type="ECO:0000259" key="1">
    <source>
        <dbReference type="PROSITE" id="PS51352"/>
    </source>
</evidence>
<dbReference type="PANTHER" id="PTHR42852">
    <property type="entry name" value="THIOL:DISULFIDE INTERCHANGE PROTEIN DSBE"/>
    <property type="match status" value="1"/>
</dbReference>
<dbReference type="AlphaFoldDB" id="A0A6I3SSC3"/>
<dbReference type="Proteomes" id="UP000430634">
    <property type="component" value="Unassembled WGS sequence"/>
</dbReference>